<sequence>MLKVLKVFYSDTTFTFAIFMGMKAFLTILAYRSKYLLPSVYTSDISQNFKVLQSGITEGMEIAINAANPVPFISINVISPGITWDWITVLISLFSLFVAYGFYKVRKVNEYPNYGYRY</sequence>
<reference evidence="3" key="1">
    <citation type="journal article" date="2009" name="ISME J.">
        <title>The genome sequence of the psychrophilic archaeon, Methanococcoides burtonii: the role of genome evolution in cold adaptation.</title>
        <authorList>
            <person name="Allen M.A."/>
            <person name="Lauro F.M."/>
            <person name="Williams T.J."/>
            <person name="Burg D."/>
            <person name="Siddiqui K.S."/>
            <person name="De Francisci D."/>
            <person name="Chong K.W."/>
            <person name="Pilak O."/>
            <person name="Chew H.H."/>
            <person name="De Maere M.Z."/>
            <person name="Ting L."/>
            <person name="Katrib M."/>
            <person name="Ng C."/>
            <person name="Sowers K.R."/>
            <person name="Galperin M.Y."/>
            <person name="Anderson I.J."/>
            <person name="Ivanova N."/>
            <person name="Dalin E."/>
            <person name="Martinez M."/>
            <person name="Lapidus A."/>
            <person name="Hauser L."/>
            <person name="Land M."/>
            <person name="Thomas T."/>
            <person name="Cavicchioli R."/>
        </authorList>
    </citation>
    <scope>NUCLEOTIDE SEQUENCE [LARGE SCALE GENOMIC DNA]</scope>
    <source>
        <strain evidence="3">DSM 6242 / NBRC 107633 / OCM 468 / ACE-M</strain>
    </source>
</reference>
<dbReference type="GeneID" id="3997779"/>
<keyword evidence="1" id="KW-0812">Transmembrane</keyword>
<evidence type="ECO:0000313" key="2">
    <source>
        <dbReference type="EMBL" id="ABE52686.1"/>
    </source>
</evidence>
<dbReference type="EMBL" id="CP000300">
    <property type="protein sequence ID" value="ABE52686.1"/>
    <property type="molecule type" value="Genomic_DNA"/>
</dbReference>
<keyword evidence="1" id="KW-0472">Membrane</keyword>
<name>Q12V40_METBU</name>
<dbReference type="AlphaFoldDB" id="Q12V40"/>
<dbReference type="OrthoDB" id="374289at2157"/>
<gene>
    <name evidence="2" type="ordered locus">Mbur_1798</name>
</gene>
<protein>
    <submittedName>
        <fullName evidence="2">Uncharacterized protein</fullName>
    </submittedName>
</protein>
<keyword evidence="1" id="KW-1133">Transmembrane helix</keyword>
<accession>Q12V40</accession>
<dbReference type="RefSeq" id="WP_011499829.1">
    <property type="nucleotide sequence ID" value="NC_007955.1"/>
</dbReference>
<proteinExistence type="predicted"/>
<dbReference type="KEGG" id="mbu:Mbur_1798"/>
<feature type="transmembrane region" description="Helical" evidence="1">
    <location>
        <begin position="12"/>
        <end position="31"/>
    </location>
</feature>
<keyword evidence="3" id="KW-1185">Reference proteome</keyword>
<organism evidence="2 3">
    <name type="scientific">Methanococcoides burtonii (strain DSM 6242 / NBRC 107633 / OCM 468 / ACE-M)</name>
    <dbReference type="NCBI Taxonomy" id="259564"/>
    <lineage>
        <taxon>Archaea</taxon>
        <taxon>Methanobacteriati</taxon>
        <taxon>Methanobacteriota</taxon>
        <taxon>Stenosarchaea group</taxon>
        <taxon>Methanomicrobia</taxon>
        <taxon>Methanosarcinales</taxon>
        <taxon>Methanosarcinaceae</taxon>
        <taxon>Methanococcoides</taxon>
    </lineage>
</organism>
<feature type="transmembrane region" description="Helical" evidence="1">
    <location>
        <begin position="86"/>
        <end position="103"/>
    </location>
</feature>
<evidence type="ECO:0000313" key="3">
    <source>
        <dbReference type="Proteomes" id="UP000001979"/>
    </source>
</evidence>
<dbReference type="Proteomes" id="UP000001979">
    <property type="component" value="Chromosome"/>
</dbReference>
<evidence type="ECO:0000256" key="1">
    <source>
        <dbReference type="SAM" id="Phobius"/>
    </source>
</evidence>
<dbReference type="HOGENOM" id="CLU_2067792_0_0_2"/>